<proteinExistence type="predicted"/>
<comment type="caution">
    <text evidence="1">The sequence shown here is derived from an EMBL/GenBank/DDBJ whole genome shotgun (WGS) entry which is preliminary data.</text>
</comment>
<dbReference type="Pfam" id="PF14907">
    <property type="entry name" value="NTP_transf_5"/>
    <property type="match status" value="1"/>
</dbReference>
<evidence type="ECO:0000313" key="2">
    <source>
        <dbReference type="Proteomes" id="UP000660380"/>
    </source>
</evidence>
<name>A0ABR8GJD1_9CYAN</name>
<dbReference type="Proteomes" id="UP000660380">
    <property type="component" value="Unassembled WGS sequence"/>
</dbReference>
<protein>
    <submittedName>
        <fullName evidence="1">Nucleotidyltransferase family protein</fullName>
    </submittedName>
</protein>
<dbReference type="InterPro" id="IPR039498">
    <property type="entry name" value="NTP_transf_5"/>
</dbReference>
<gene>
    <name evidence="1" type="ORF">H6G81_02835</name>
</gene>
<organism evidence="1 2">
    <name type="scientific">Scytonema hofmannii FACHB-248</name>
    <dbReference type="NCBI Taxonomy" id="1842502"/>
    <lineage>
        <taxon>Bacteria</taxon>
        <taxon>Bacillati</taxon>
        <taxon>Cyanobacteriota</taxon>
        <taxon>Cyanophyceae</taxon>
        <taxon>Nostocales</taxon>
        <taxon>Scytonemataceae</taxon>
        <taxon>Scytonema</taxon>
    </lineage>
</organism>
<keyword evidence="2" id="KW-1185">Reference proteome</keyword>
<dbReference type="EMBL" id="JACJTA010000004">
    <property type="protein sequence ID" value="MBD2603491.1"/>
    <property type="molecule type" value="Genomic_DNA"/>
</dbReference>
<accession>A0ABR8GJD1</accession>
<evidence type="ECO:0000313" key="1">
    <source>
        <dbReference type="EMBL" id="MBD2603491.1"/>
    </source>
</evidence>
<reference evidence="1 2" key="1">
    <citation type="journal article" date="2020" name="ISME J.">
        <title>Comparative genomics reveals insights into cyanobacterial evolution and habitat adaptation.</title>
        <authorList>
            <person name="Chen M.Y."/>
            <person name="Teng W.K."/>
            <person name="Zhao L."/>
            <person name="Hu C.X."/>
            <person name="Zhou Y.K."/>
            <person name="Han B.P."/>
            <person name="Song L.R."/>
            <person name="Shu W.S."/>
        </authorList>
    </citation>
    <scope>NUCLEOTIDE SEQUENCE [LARGE SCALE GENOMIC DNA]</scope>
    <source>
        <strain evidence="1 2">FACHB-248</strain>
    </source>
</reference>
<dbReference type="RefSeq" id="WP_029637494.1">
    <property type="nucleotide sequence ID" value="NZ_JACJTA010000004.1"/>
</dbReference>
<sequence length="355" mass="40654">MSDRIPLVSSYKLTQRQKLLLQAALLQGQAALTAWEQWQSSVDIEVLDAESHVLLPQLYQNLLAHGVEDPHMARLKGIYRHTWYANQLRLKQLKTLLSHLKNAGIETVVLGDAALFCCQDETYRPISNFHLLVRSAELEGAIQELTCLNWQLSSSGLTHQFIHLQDNRENSLYLQGHLFWAIPQDYIDEQVWQYAIPSCNNQPGWMLNPTDQLLDGCARTFFKSPSRQIYGIADALMLIQKSGDDLDWMRLITQAQRYQMILPVRNMLILLHQVLQLSVPSWVLPALYQMPIAQTEWLNYQVLAGDKRSLVRAILASSICPLNHLETKLFGLKHRSFPGKQILKNLLIPKKSALE</sequence>